<evidence type="ECO:0000313" key="2">
    <source>
        <dbReference type="Proteomes" id="UP000316921"/>
    </source>
</evidence>
<dbReference type="RefSeq" id="WP_145065984.1">
    <property type="nucleotide sequence ID" value="NZ_CP036287.1"/>
</dbReference>
<name>A0A518BKY6_9BACT</name>
<gene>
    <name evidence="1" type="ORF">Pla133_27290</name>
</gene>
<evidence type="ECO:0000313" key="1">
    <source>
        <dbReference type="EMBL" id="QDU67641.1"/>
    </source>
</evidence>
<dbReference type="EMBL" id="CP036287">
    <property type="protein sequence ID" value="QDU67641.1"/>
    <property type="molecule type" value="Genomic_DNA"/>
</dbReference>
<evidence type="ECO:0008006" key="3">
    <source>
        <dbReference type="Google" id="ProtNLM"/>
    </source>
</evidence>
<reference evidence="1 2" key="1">
    <citation type="submission" date="2019-02" db="EMBL/GenBank/DDBJ databases">
        <title>Deep-cultivation of Planctomycetes and their phenomic and genomic characterization uncovers novel biology.</title>
        <authorList>
            <person name="Wiegand S."/>
            <person name="Jogler M."/>
            <person name="Boedeker C."/>
            <person name="Pinto D."/>
            <person name="Vollmers J."/>
            <person name="Rivas-Marin E."/>
            <person name="Kohn T."/>
            <person name="Peeters S.H."/>
            <person name="Heuer A."/>
            <person name="Rast P."/>
            <person name="Oberbeckmann S."/>
            <person name="Bunk B."/>
            <person name="Jeske O."/>
            <person name="Meyerdierks A."/>
            <person name="Storesund J.E."/>
            <person name="Kallscheuer N."/>
            <person name="Luecker S."/>
            <person name="Lage O.M."/>
            <person name="Pohl T."/>
            <person name="Merkel B.J."/>
            <person name="Hornburger P."/>
            <person name="Mueller R.-W."/>
            <person name="Bruemmer F."/>
            <person name="Labrenz M."/>
            <person name="Spormann A.M."/>
            <person name="Op den Camp H."/>
            <person name="Overmann J."/>
            <person name="Amann R."/>
            <person name="Jetten M.S.M."/>
            <person name="Mascher T."/>
            <person name="Medema M.H."/>
            <person name="Devos D.P."/>
            <person name="Kaster A.-K."/>
            <person name="Ovreas L."/>
            <person name="Rohde M."/>
            <person name="Galperin M.Y."/>
            <person name="Jogler C."/>
        </authorList>
    </citation>
    <scope>NUCLEOTIDE SEQUENCE [LARGE SCALE GENOMIC DNA]</scope>
    <source>
        <strain evidence="1 2">Pla133</strain>
    </source>
</reference>
<proteinExistence type="predicted"/>
<sequence length="151" mass="15919">MSKYLPIVALLALLAVAGTAGVMWARAGMRGPERPTVADPRPGASQLPAEVDLGREPFALTGAQVVAVEPFEMLRGPDAGQRVDRRLDLTGSGFYGASRGPWVSIDGVEVDGVMVRSGGLITVWLPEFRRGPVTVGVRLPDGREGSLAVDL</sequence>
<accession>A0A518BKY6</accession>
<protein>
    <recommendedName>
        <fullName evidence="3">IPT/TIG domain-containing protein</fullName>
    </recommendedName>
</protein>
<keyword evidence="2" id="KW-1185">Reference proteome</keyword>
<dbReference type="KEGG" id="pbap:Pla133_27290"/>
<dbReference type="Proteomes" id="UP000316921">
    <property type="component" value="Chromosome"/>
</dbReference>
<dbReference type="SUPFAM" id="SSF81296">
    <property type="entry name" value="E set domains"/>
    <property type="match status" value="1"/>
</dbReference>
<dbReference type="InterPro" id="IPR014756">
    <property type="entry name" value="Ig_E-set"/>
</dbReference>
<organism evidence="1 2">
    <name type="scientific">Engelhardtia mirabilis</name>
    <dbReference type="NCBI Taxonomy" id="2528011"/>
    <lineage>
        <taxon>Bacteria</taxon>
        <taxon>Pseudomonadati</taxon>
        <taxon>Planctomycetota</taxon>
        <taxon>Planctomycetia</taxon>
        <taxon>Planctomycetia incertae sedis</taxon>
        <taxon>Engelhardtia</taxon>
    </lineage>
</organism>
<dbReference type="AlphaFoldDB" id="A0A518BKY6"/>